<gene>
    <name evidence="1" type="ORF">BI308_22335</name>
</gene>
<organism evidence="1 2">
    <name type="scientific">Roseofilum reptotaenium AO1-A</name>
    <dbReference type="NCBI Taxonomy" id="1925591"/>
    <lineage>
        <taxon>Bacteria</taxon>
        <taxon>Bacillati</taxon>
        <taxon>Cyanobacteriota</taxon>
        <taxon>Cyanophyceae</taxon>
        <taxon>Desertifilales</taxon>
        <taxon>Desertifilaceae</taxon>
        <taxon>Roseofilum</taxon>
    </lineage>
</organism>
<dbReference type="EMBL" id="MLAW01000056">
    <property type="protein sequence ID" value="OJJ18376.1"/>
    <property type="molecule type" value="Genomic_DNA"/>
</dbReference>
<protein>
    <submittedName>
        <fullName evidence="1">Uncharacterized protein</fullName>
    </submittedName>
</protein>
<dbReference type="Proteomes" id="UP000183940">
    <property type="component" value="Unassembled WGS sequence"/>
</dbReference>
<dbReference type="AlphaFoldDB" id="A0A1L9QKY5"/>
<sequence length="215" mass="25465">MCLLQDFGLSSDTLDVFRQVVESADSRSGIRFIRYYARNDKSKFGQALNNLVRFLIDCRNQPWDFRWRKALEDQPMLKTTFLSILGFTCDNFATYKIDDLELPKQLIYSCAASEFADLGWDSSRIDDMFWYQGFNQQSFREWFDFEFQRQLQESENSIVRDIHLSFYDRLDRLLFPDSEQEIFIYNPASNENVDFSPKVIIGKTCIIVMGIEYDL</sequence>
<proteinExistence type="predicted"/>
<reference evidence="1" key="1">
    <citation type="submission" date="2016-10" db="EMBL/GenBank/DDBJ databases">
        <title>CRISPR-Cas defence system in Roseofilum reptotaenium: evidence of a bacteriophage-cyanobacterium arms race in the coral black band disease.</title>
        <authorList>
            <person name="Buerger P."/>
            <person name="Wood-Charlson E.M."/>
            <person name="Weynberg K.D."/>
            <person name="Willis B."/>
            <person name="Van Oppen M.J."/>
        </authorList>
    </citation>
    <scope>NUCLEOTIDE SEQUENCE [LARGE SCALE GENOMIC DNA]</scope>
    <source>
        <strain evidence="1">AO1-A</strain>
    </source>
</reference>
<comment type="caution">
    <text evidence="1">The sequence shown here is derived from an EMBL/GenBank/DDBJ whole genome shotgun (WGS) entry which is preliminary data.</text>
</comment>
<name>A0A1L9QKY5_9CYAN</name>
<evidence type="ECO:0000313" key="1">
    <source>
        <dbReference type="EMBL" id="OJJ18376.1"/>
    </source>
</evidence>
<evidence type="ECO:0000313" key="2">
    <source>
        <dbReference type="Proteomes" id="UP000183940"/>
    </source>
</evidence>
<accession>A0A1L9QKY5</accession>
<keyword evidence="2" id="KW-1185">Reference proteome</keyword>